<comment type="similarity">
    <text evidence="2">Belongs to the SCO1/2 family.</text>
</comment>
<dbReference type="Pfam" id="PF02630">
    <property type="entry name" value="SCO1-SenC"/>
    <property type="match status" value="1"/>
</dbReference>
<dbReference type="Gene3D" id="3.40.30.10">
    <property type="entry name" value="Glutaredoxin"/>
    <property type="match status" value="1"/>
</dbReference>
<dbReference type="InterPro" id="IPR036249">
    <property type="entry name" value="Thioredoxin-like_sf"/>
</dbReference>
<name>A0A8V5G807_MELUD</name>
<dbReference type="InterPro" id="IPR003782">
    <property type="entry name" value="SCO1/SenC"/>
</dbReference>
<comment type="subcellular location">
    <subcellularLocation>
        <location evidence="1">Mitochondrion inner membrane</location>
        <topology evidence="1">Single-pass membrane protein</topology>
    </subcellularLocation>
</comment>
<evidence type="ECO:0000256" key="2">
    <source>
        <dbReference type="ARBA" id="ARBA00010996"/>
    </source>
</evidence>
<dbReference type="GO" id="GO:0005743">
    <property type="term" value="C:mitochondrial inner membrane"/>
    <property type="evidence" value="ECO:0007669"/>
    <property type="project" value="UniProtKB-SubCell"/>
</dbReference>
<dbReference type="Ensembl" id="ENSMUNT00000034306.1">
    <property type="protein sequence ID" value="ENSMUNP00000023853.1"/>
    <property type="gene ID" value="ENSMUNG00000019267.1"/>
</dbReference>
<dbReference type="PANTHER" id="PTHR12151:SF2">
    <property type="entry name" value="PROTEIN SCO2 HOMOLOG, MITOCHONDRIAL"/>
    <property type="match status" value="1"/>
</dbReference>
<dbReference type="FunFam" id="3.40.30.10:FF:000013">
    <property type="entry name" value="Blast:Protein SCO1 homolog, mitochondrial"/>
    <property type="match status" value="1"/>
</dbReference>
<reference evidence="5" key="1">
    <citation type="submission" date="2020-03" db="EMBL/GenBank/DDBJ databases">
        <title>Melopsittacus undulatus (budgerigar) genome, bMelUnd1, maternal haplotype with Z.</title>
        <authorList>
            <person name="Gedman G."/>
            <person name="Mountcastle J."/>
            <person name="Haase B."/>
            <person name="Formenti G."/>
            <person name="Wright T."/>
            <person name="Apodaca J."/>
            <person name="Pelan S."/>
            <person name="Chow W."/>
            <person name="Rhie A."/>
            <person name="Howe K."/>
            <person name="Fedrigo O."/>
            <person name="Jarvis E.D."/>
        </authorList>
    </citation>
    <scope>NUCLEOTIDE SEQUENCE [LARGE SCALE GENOMIC DNA]</scope>
</reference>
<protein>
    <submittedName>
        <fullName evidence="5">Uncharacterized protein</fullName>
    </submittedName>
</protein>
<dbReference type="AlphaFoldDB" id="A0A8V5G807"/>
<keyword evidence="4" id="KW-1015">Disulfide bond</keyword>
<dbReference type="SUPFAM" id="SSF52833">
    <property type="entry name" value="Thioredoxin-like"/>
    <property type="match status" value="1"/>
</dbReference>
<proteinExistence type="inferred from homology"/>
<accession>A0A8V5G807</accession>
<feature type="binding site" evidence="3">
    <location>
        <position position="225"/>
    </location>
    <ligand>
        <name>Cu cation</name>
        <dbReference type="ChEBI" id="CHEBI:23378"/>
    </ligand>
</feature>
<feature type="binding site" evidence="3">
    <location>
        <position position="134"/>
    </location>
    <ligand>
        <name>Cu cation</name>
        <dbReference type="ChEBI" id="CHEBI:23378"/>
    </ligand>
</feature>
<feature type="binding site" evidence="3">
    <location>
        <position position="138"/>
    </location>
    <ligand>
        <name>Cu cation</name>
        <dbReference type="ChEBI" id="CHEBI:23378"/>
    </ligand>
</feature>
<keyword evidence="3" id="KW-0479">Metal-binding</keyword>
<reference evidence="5" key="3">
    <citation type="submission" date="2025-09" db="UniProtKB">
        <authorList>
            <consortium name="Ensembl"/>
        </authorList>
    </citation>
    <scope>IDENTIFICATION</scope>
</reference>
<organism evidence="5 6">
    <name type="scientific">Melopsittacus undulatus</name>
    <name type="common">Budgerigar</name>
    <name type="synonym">Psittacus undulatus</name>
    <dbReference type="NCBI Taxonomy" id="13146"/>
    <lineage>
        <taxon>Eukaryota</taxon>
        <taxon>Metazoa</taxon>
        <taxon>Chordata</taxon>
        <taxon>Craniata</taxon>
        <taxon>Vertebrata</taxon>
        <taxon>Euteleostomi</taxon>
        <taxon>Archelosauria</taxon>
        <taxon>Archosauria</taxon>
        <taxon>Dinosauria</taxon>
        <taxon>Saurischia</taxon>
        <taxon>Theropoda</taxon>
        <taxon>Coelurosauria</taxon>
        <taxon>Aves</taxon>
        <taxon>Neognathae</taxon>
        <taxon>Neoaves</taxon>
        <taxon>Telluraves</taxon>
        <taxon>Australaves</taxon>
        <taxon>Psittaciformes</taxon>
        <taxon>Psittaculidae</taxon>
        <taxon>Melopsittacus</taxon>
    </lineage>
</organism>
<evidence type="ECO:0000313" key="5">
    <source>
        <dbReference type="Ensembl" id="ENSMUNP00000023853.1"/>
    </source>
</evidence>
<dbReference type="PANTHER" id="PTHR12151">
    <property type="entry name" value="ELECTRON TRANSPORT PROTIN SCO1/SENC FAMILY MEMBER"/>
    <property type="match status" value="1"/>
</dbReference>
<dbReference type="GO" id="GO:0046872">
    <property type="term" value="F:metal ion binding"/>
    <property type="evidence" value="ECO:0007669"/>
    <property type="project" value="UniProtKB-KW"/>
</dbReference>
<evidence type="ECO:0000313" key="6">
    <source>
        <dbReference type="Proteomes" id="UP000694405"/>
    </source>
</evidence>
<feature type="disulfide bond" description="Redox-active" evidence="4">
    <location>
        <begin position="134"/>
        <end position="138"/>
    </location>
</feature>
<keyword evidence="6" id="KW-1185">Reference proteome</keyword>
<reference evidence="5" key="2">
    <citation type="submission" date="2025-08" db="UniProtKB">
        <authorList>
            <consortium name="Ensembl"/>
        </authorList>
    </citation>
    <scope>IDENTIFICATION</scope>
</reference>
<keyword evidence="3" id="KW-0186">Copper</keyword>
<dbReference type="GO" id="GO:0033617">
    <property type="term" value="P:mitochondrial respiratory chain complex IV assembly"/>
    <property type="evidence" value="ECO:0007669"/>
    <property type="project" value="TreeGrafter"/>
</dbReference>
<evidence type="ECO:0000256" key="3">
    <source>
        <dbReference type="PIRSR" id="PIRSR603782-1"/>
    </source>
</evidence>
<dbReference type="CDD" id="cd02968">
    <property type="entry name" value="SCO"/>
    <property type="match status" value="1"/>
</dbReference>
<dbReference type="Proteomes" id="UP000694405">
    <property type="component" value="Chromosome 5"/>
</dbReference>
<gene>
    <name evidence="5" type="primary">LOC117436184</name>
</gene>
<sequence length="266" mass="29316">MTPDDLVTPIPPPPCHPVQQGALCGSARRQGALPRVTPASADAPSVQAPPREFRFRVRPARALVAGGAAGAAAGAWLWLRQRREQERQRRRREALRGLALTHADFRLRDQTGAPRAKSDFRGQWVLLYFGFTHCPDVCPAALERMGRAAAALERDPALPPLQPLFVTVDPERDDEAALRRYLRDFHPRLLGLTGSAEDVRAAAAAFRVYASAGPRDADGDYIVDHSVLIYLLGPDGLLLDCYGSGKSAEELERSVREHMRTYQPLE</sequence>
<evidence type="ECO:0000256" key="1">
    <source>
        <dbReference type="ARBA" id="ARBA00004434"/>
    </source>
</evidence>
<evidence type="ECO:0000256" key="4">
    <source>
        <dbReference type="PIRSR" id="PIRSR603782-2"/>
    </source>
</evidence>